<feature type="compositionally biased region" description="Low complexity" evidence="1">
    <location>
        <begin position="41"/>
        <end position="57"/>
    </location>
</feature>
<dbReference type="EMBL" id="JBHXKZ010000005">
    <property type="protein sequence ID" value="MFD4822652.1"/>
    <property type="molecule type" value="Genomic_DNA"/>
</dbReference>
<dbReference type="RefSeq" id="WP_382771391.1">
    <property type="nucleotide sequence ID" value="NZ_JBHXKZ010000005.1"/>
</dbReference>
<evidence type="ECO:0000313" key="3">
    <source>
        <dbReference type="Proteomes" id="UP001598352"/>
    </source>
</evidence>
<reference evidence="2 3" key="1">
    <citation type="submission" date="2024-09" db="EMBL/GenBank/DDBJ databases">
        <title>The Natural Products Discovery Center: Release of the First 8490 Sequenced Strains for Exploring Actinobacteria Biosynthetic Diversity.</title>
        <authorList>
            <person name="Kalkreuter E."/>
            <person name="Kautsar S.A."/>
            <person name="Yang D."/>
            <person name="Bader C.D."/>
            <person name="Teijaro C.N."/>
            <person name="Fluegel L."/>
            <person name="Davis C.M."/>
            <person name="Simpson J.R."/>
            <person name="Lauterbach L."/>
            <person name="Steele A.D."/>
            <person name="Gui C."/>
            <person name="Meng S."/>
            <person name="Li G."/>
            <person name="Viehrig K."/>
            <person name="Ye F."/>
            <person name="Su P."/>
            <person name="Kiefer A.F."/>
            <person name="Nichols A."/>
            <person name="Cepeda A.J."/>
            <person name="Yan W."/>
            <person name="Fan B."/>
            <person name="Jiang Y."/>
            <person name="Adhikari A."/>
            <person name="Zheng C.-J."/>
            <person name="Schuster L."/>
            <person name="Cowan T.M."/>
            <person name="Smanski M.J."/>
            <person name="Chevrette M.G."/>
            <person name="De Carvalho L.P.S."/>
            <person name="Shen B."/>
        </authorList>
    </citation>
    <scope>NUCLEOTIDE SEQUENCE [LARGE SCALE GENOMIC DNA]</scope>
    <source>
        <strain evidence="2 3">NPDC058428</strain>
    </source>
</reference>
<comment type="caution">
    <text evidence="2">The sequence shown here is derived from an EMBL/GenBank/DDBJ whole genome shotgun (WGS) entry which is preliminary data.</text>
</comment>
<proteinExistence type="predicted"/>
<keyword evidence="3" id="KW-1185">Reference proteome</keyword>
<name>A0ABW6EYU7_9ACTN</name>
<accession>A0ABW6EYU7</accession>
<protein>
    <submittedName>
        <fullName evidence="2">Uncharacterized protein</fullName>
    </submittedName>
</protein>
<dbReference type="Proteomes" id="UP001598352">
    <property type="component" value="Unassembled WGS sequence"/>
</dbReference>
<feature type="compositionally biased region" description="Low complexity" evidence="1">
    <location>
        <begin position="66"/>
        <end position="75"/>
    </location>
</feature>
<feature type="region of interest" description="Disordered" evidence="1">
    <location>
        <begin position="1"/>
        <end position="125"/>
    </location>
</feature>
<feature type="compositionally biased region" description="Polar residues" evidence="1">
    <location>
        <begin position="1"/>
        <end position="40"/>
    </location>
</feature>
<feature type="compositionally biased region" description="Polar residues" evidence="1">
    <location>
        <begin position="77"/>
        <end position="87"/>
    </location>
</feature>
<organism evidence="2 3">
    <name type="scientific">Streptomyces rubiginosohelvolus</name>
    <dbReference type="NCBI Taxonomy" id="67362"/>
    <lineage>
        <taxon>Bacteria</taxon>
        <taxon>Bacillati</taxon>
        <taxon>Actinomycetota</taxon>
        <taxon>Actinomycetes</taxon>
        <taxon>Kitasatosporales</taxon>
        <taxon>Streptomycetaceae</taxon>
        <taxon>Streptomyces</taxon>
    </lineage>
</organism>
<evidence type="ECO:0000313" key="2">
    <source>
        <dbReference type="EMBL" id="MFD4822652.1"/>
    </source>
</evidence>
<sequence>MLGNDQSPGSGHAATASTPSSARHGRSSSTTSFNASLTAYATTVPAPMSTAPATASGSRRRRAVQPTPSSSRPRTISVASDDSSSRWPSHPGASPTASVSERYAETDAPSVTSVGPGRPSPPGESIVITAAAVVRRAADPNSRAGQWC</sequence>
<evidence type="ECO:0000256" key="1">
    <source>
        <dbReference type="SAM" id="MobiDB-lite"/>
    </source>
</evidence>
<gene>
    <name evidence="2" type="ORF">ACFWOQ_08735</name>
</gene>